<dbReference type="EMBL" id="CAKKNE010000003">
    <property type="protein sequence ID" value="CAH0371726.1"/>
    <property type="molecule type" value="Genomic_DNA"/>
</dbReference>
<keyword evidence="2" id="KW-0472">Membrane</keyword>
<feature type="region of interest" description="Disordered" evidence="1">
    <location>
        <begin position="865"/>
        <end position="928"/>
    </location>
</feature>
<protein>
    <recommendedName>
        <fullName evidence="3">Glycosyltransferase 2-like domain-containing protein</fullName>
    </recommendedName>
</protein>
<feature type="domain" description="Glycosyltransferase 2-like" evidence="3">
    <location>
        <begin position="374"/>
        <end position="497"/>
    </location>
</feature>
<feature type="compositionally biased region" description="Low complexity" evidence="1">
    <location>
        <begin position="899"/>
        <end position="915"/>
    </location>
</feature>
<dbReference type="InterPro" id="IPR001173">
    <property type="entry name" value="Glyco_trans_2-like"/>
</dbReference>
<name>A0A8J2X2J4_9STRA</name>
<dbReference type="SUPFAM" id="SSF53448">
    <property type="entry name" value="Nucleotide-diphospho-sugar transferases"/>
    <property type="match status" value="2"/>
</dbReference>
<dbReference type="OrthoDB" id="206708at2759"/>
<keyword evidence="2" id="KW-0812">Transmembrane</keyword>
<dbReference type="PANTHER" id="PTHR43685">
    <property type="entry name" value="GLYCOSYLTRANSFERASE"/>
    <property type="match status" value="1"/>
</dbReference>
<evidence type="ECO:0000256" key="2">
    <source>
        <dbReference type="SAM" id="Phobius"/>
    </source>
</evidence>
<feature type="transmembrane region" description="Helical" evidence="2">
    <location>
        <begin position="934"/>
        <end position="958"/>
    </location>
</feature>
<reference evidence="4" key="1">
    <citation type="submission" date="2021-11" db="EMBL/GenBank/DDBJ databases">
        <authorList>
            <consortium name="Genoscope - CEA"/>
            <person name="William W."/>
        </authorList>
    </citation>
    <scope>NUCLEOTIDE SEQUENCE</scope>
</reference>
<gene>
    <name evidence="4" type="ORF">PECAL_3P16780</name>
</gene>
<evidence type="ECO:0000313" key="4">
    <source>
        <dbReference type="EMBL" id="CAH0371726.1"/>
    </source>
</evidence>
<evidence type="ECO:0000259" key="3">
    <source>
        <dbReference type="Pfam" id="PF00535"/>
    </source>
</evidence>
<dbReference type="Proteomes" id="UP000789595">
    <property type="component" value="Unassembled WGS sequence"/>
</dbReference>
<proteinExistence type="predicted"/>
<organism evidence="4 5">
    <name type="scientific">Pelagomonas calceolata</name>
    <dbReference type="NCBI Taxonomy" id="35677"/>
    <lineage>
        <taxon>Eukaryota</taxon>
        <taxon>Sar</taxon>
        <taxon>Stramenopiles</taxon>
        <taxon>Ochrophyta</taxon>
        <taxon>Pelagophyceae</taxon>
        <taxon>Pelagomonadales</taxon>
        <taxon>Pelagomonadaceae</taxon>
        <taxon>Pelagomonas</taxon>
    </lineage>
</organism>
<keyword evidence="2" id="KW-1133">Transmembrane helix</keyword>
<evidence type="ECO:0000256" key="1">
    <source>
        <dbReference type="SAM" id="MobiDB-lite"/>
    </source>
</evidence>
<dbReference type="Pfam" id="PF00535">
    <property type="entry name" value="Glycos_transf_2"/>
    <property type="match status" value="2"/>
</dbReference>
<accession>A0A8J2X2J4</accession>
<dbReference type="CDD" id="cd00761">
    <property type="entry name" value="Glyco_tranf_GTA_type"/>
    <property type="match status" value="2"/>
</dbReference>
<feature type="compositionally biased region" description="Pro residues" evidence="1">
    <location>
        <begin position="867"/>
        <end position="883"/>
    </location>
</feature>
<dbReference type="InterPro" id="IPR050834">
    <property type="entry name" value="Glycosyltransf_2"/>
</dbReference>
<evidence type="ECO:0000313" key="5">
    <source>
        <dbReference type="Proteomes" id="UP000789595"/>
    </source>
</evidence>
<keyword evidence="5" id="KW-1185">Reference proteome</keyword>
<dbReference type="PANTHER" id="PTHR43685:SF2">
    <property type="entry name" value="GLYCOSYLTRANSFERASE 2-LIKE DOMAIN-CONTAINING PROTEIN"/>
    <property type="match status" value="1"/>
</dbReference>
<sequence>MQYYAILAAVAAAATQQTLPAPRAAAAPLVKNDKDTTTDEVCVIITGFDTEDTVGDAVASVLGQTHSNLKIVFVDDGSRDATRCAVEHALEGDDRGHSVVALPANTPGGVGSVANKGMDACPATSNYVAFLDADDVMAKTALAQLVEAAQTNDADVVLGDWFRYDQNTHKQLPPYDLKVTSSLPRDTAFTVEQHPQVLRASPVPWRKLYGADYLRTNDVKFPTGDHFFEDNAFHWRALTASKDAKVAYTGTPVVAHTVGDARQTTAGIDGADAEKLGGYFPNLNAIAAELLADKAPSFLLREFASFLSRSKWIVSRQQDPKLRAKFARILQRTARDFVDAAATYVPREDLLSEFEDNDHVKFFGDDEAPRVELSVVIPTKDAGKQITALLTSLTNVPLATEVFVVDDGSTDDTVEAVQKFRGKHDNVYLLRDGVSKGAGRARNRAAPLRDGAFTVYVDADDLVDAHALGAAVRELRANDDADLLFFPYQIDQSGTKRSMWDKDQAAFARGRAAATADERKAAALSLTNYPWNRVARTAALNGVQFGATRVNNDVRFHWGSIAASRDVAFSEKTTPVVTHRKGYTQTITDIASSTRLEAFAALAETRDALGAEFLQTNGAAFDRFARDLVVWAAPKIPAANKGEALQKCLDAKIDAATCSRAFGTVAAQPTKCVAHQHPVRAIRLLEMDTPLAAYSYSFSYDVSTAQPTSSPTPTPIIAVEVTSTVAGVTADAFQNTVFVDAFKTTVAAAITGVDADMVTNLRVDGVPVNRRLTGGVEVTYEIVVPAATAAASGYDDVDALSSGVSTSLEAAADTFVEEVKNEVATIAAAAPVGSPEAAEAAAAATHAEAITTVSAPVVVVSQTLAPTPRPSPAPSPAPTPAPTPIAGNPTAAPVPAPTAAPHKATPAPTATPAAPGGHNDRKRGGRKDRSSLTWLWIVMGAGLIVAIAMMSGTAGFIFGRDAKAPTTPASRSTPAAGLDDDIFMDLMKKHLATPQPGDAATRGFFADPTDVEAGGAPVDDDDVQVIVPGGAVVESEAPSESEETYPRKILDWLI</sequence>
<dbReference type="AlphaFoldDB" id="A0A8J2X2J4"/>
<comment type="caution">
    <text evidence="4">The sequence shown here is derived from an EMBL/GenBank/DDBJ whole genome shotgun (WGS) entry which is preliminary data.</text>
</comment>
<dbReference type="Gene3D" id="3.90.550.10">
    <property type="entry name" value="Spore Coat Polysaccharide Biosynthesis Protein SpsA, Chain A"/>
    <property type="match status" value="2"/>
</dbReference>
<dbReference type="InterPro" id="IPR029044">
    <property type="entry name" value="Nucleotide-diphossugar_trans"/>
</dbReference>
<feature type="domain" description="Glycosyltransferase 2-like" evidence="3">
    <location>
        <begin position="42"/>
        <end position="175"/>
    </location>
</feature>